<accession>A0ABU3Y3M1</accession>
<proteinExistence type="predicted"/>
<comment type="caution">
    <text evidence="2">The sequence shown here is derived from an EMBL/GenBank/DDBJ whole genome shotgun (WGS) entry which is preliminary data.</text>
</comment>
<evidence type="ECO:0000313" key="2">
    <source>
        <dbReference type="EMBL" id="MDV3455995.1"/>
    </source>
</evidence>
<name>A0ABU3Y3M1_9SPHN</name>
<evidence type="ECO:0000313" key="3">
    <source>
        <dbReference type="Proteomes" id="UP001273531"/>
    </source>
</evidence>
<gene>
    <name evidence="2" type="ORF">RZN05_03305</name>
</gene>
<protein>
    <submittedName>
        <fullName evidence="2">Uncharacterized protein</fullName>
    </submittedName>
</protein>
<dbReference type="Proteomes" id="UP001273531">
    <property type="component" value="Unassembled WGS sequence"/>
</dbReference>
<dbReference type="RefSeq" id="WP_317225199.1">
    <property type="nucleotide sequence ID" value="NZ_JAWJEJ010000001.1"/>
</dbReference>
<keyword evidence="3" id="KW-1185">Reference proteome</keyword>
<evidence type="ECO:0000256" key="1">
    <source>
        <dbReference type="SAM" id="MobiDB-lite"/>
    </source>
</evidence>
<reference evidence="2 3" key="1">
    <citation type="submission" date="2023-10" db="EMBL/GenBank/DDBJ databases">
        <title>Sphingomonas sp. HF-S4 16S ribosomal RNA gene Genome sequencing and assembly.</title>
        <authorList>
            <person name="Lee H."/>
        </authorList>
    </citation>
    <scope>NUCLEOTIDE SEQUENCE [LARGE SCALE GENOMIC DNA]</scope>
    <source>
        <strain evidence="2 3">HF-S4</strain>
    </source>
</reference>
<organism evidence="2 3">
    <name type="scientific">Sphingomonas agrestis</name>
    <dbReference type="NCBI Taxonomy" id="3080540"/>
    <lineage>
        <taxon>Bacteria</taxon>
        <taxon>Pseudomonadati</taxon>
        <taxon>Pseudomonadota</taxon>
        <taxon>Alphaproteobacteria</taxon>
        <taxon>Sphingomonadales</taxon>
        <taxon>Sphingomonadaceae</taxon>
        <taxon>Sphingomonas</taxon>
    </lineage>
</organism>
<feature type="region of interest" description="Disordered" evidence="1">
    <location>
        <begin position="63"/>
        <end position="88"/>
    </location>
</feature>
<dbReference type="PROSITE" id="PS51257">
    <property type="entry name" value="PROKAR_LIPOPROTEIN"/>
    <property type="match status" value="1"/>
</dbReference>
<dbReference type="EMBL" id="JAWJEJ010000001">
    <property type="protein sequence ID" value="MDV3455995.1"/>
    <property type="molecule type" value="Genomic_DNA"/>
</dbReference>
<sequence length="88" mass="8991">MMRGETFAKLILGGLAVCACGGVAGIGLANYTTSGSFEFYRQASASAWQAELPAQTVVVESADPGFGSDHRATGAEGAAEEMLASFEP</sequence>